<evidence type="ECO:0000256" key="2">
    <source>
        <dbReference type="ARBA" id="ARBA00023002"/>
    </source>
</evidence>
<evidence type="ECO:0000256" key="1">
    <source>
        <dbReference type="ARBA" id="ARBA00022723"/>
    </source>
</evidence>
<dbReference type="PANTHER" id="PTHR43366">
    <property type="entry name" value="PYRUVATE SYNTHASE SUBUNIT PORC"/>
    <property type="match status" value="1"/>
</dbReference>
<feature type="domain" description="4Fe-4S ferredoxin-type" evidence="5">
    <location>
        <begin position="247"/>
        <end position="276"/>
    </location>
</feature>
<dbReference type="GO" id="GO:0051536">
    <property type="term" value="F:iron-sulfur cluster binding"/>
    <property type="evidence" value="ECO:0007669"/>
    <property type="project" value="UniProtKB-KW"/>
</dbReference>
<gene>
    <name evidence="6" type="ORF">QD47_14530</name>
</gene>
<keyword evidence="2" id="KW-0560">Oxidoreductase</keyword>
<accession>A0A0D7X160</accession>
<dbReference type="InterPro" id="IPR002869">
    <property type="entry name" value="Pyrv_flavodox_OxRed_cen"/>
</dbReference>
<dbReference type="PROSITE" id="PS51379">
    <property type="entry name" value="4FE4S_FER_2"/>
    <property type="match status" value="2"/>
</dbReference>
<proteinExistence type="predicted"/>
<dbReference type="Gene3D" id="3.30.70.3270">
    <property type="match status" value="1"/>
</dbReference>
<organism evidence="6 7">
    <name type="scientific">Paenibacillus terrae</name>
    <dbReference type="NCBI Taxonomy" id="159743"/>
    <lineage>
        <taxon>Bacteria</taxon>
        <taxon>Bacillati</taxon>
        <taxon>Bacillota</taxon>
        <taxon>Bacilli</taxon>
        <taxon>Bacillales</taxon>
        <taxon>Paenibacillaceae</taxon>
        <taxon>Paenibacillus</taxon>
    </lineage>
</organism>
<name>A0A0D7X160_9BACL</name>
<dbReference type="SUPFAM" id="SSF53323">
    <property type="entry name" value="Pyruvate-ferredoxin oxidoreductase, PFOR, domain III"/>
    <property type="match status" value="1"/>
</dbReference>
<keyword evidence="3" id="KW-0408">Iron</keyword>
<dbReference type="NCBIfam" id="TIGR02175">
    <property type="entry name" value="PorC_KorC"/>
    <property type="match status" value="1"/>
</dbReference>
<dbReference type="InterPro" id="IPR011894">
    <property type="entry name" value="PorC_KorC"/>
</dbReference>
<dbReference type="InterPro" id="IPR019752">
    <property type="entry name" value="Pyrv/ketoisovalerate_OxRed_cat"/>
</dbReference>
<dbReference type="InterPro" id="IPR017896">
    <property type="entry name" value="4Fe4S_Fe-S-bd"/>
</dbReference>
<dbReference type="AlphaFoldDB" id="A0A0D7X160"/>
<feature type="domain" description="4Fe-4S ferredoxin-type" evidence="5">
    <location>
        <begin position="285"/>
        <end position="315"/>
    </location>
</feature>
<keyword evidence="4" id="KW-0411">Iron-sulfur</keyword>
<evidence type="ECO:0000313" key="7">
    <source>
        <dbReference type="Proteomes" id="UP000032534"/>
    </source>
</evidence>
<dbReference type="Proteomes" id="UP000032534">
    <property type="component" value="Unassembled WGS sequence"/>
</dbReference>
<evidence type="ECO:0000259" key="5">
    <source>
        <dbReference type="PROSITE" id="PS51379"/>
    </source>
</evidence>
<evidence type="ECO:0000256" key="4">
    <source>
        <dbReference type="ARBA" id="ARBA00023014"/>
    </source>
</evidence>
<evidence type="ECO:0000256" key="3">
    <source>
        <dbReference type="ARBA" id="ARBA00023004"/>
    </source>
</evidence>
<dbReference type="PATRIC" id="fig|159743.3.peg.3234"/>
<comment type="caution">
    <text evidence="6">The sequence shown here is derived from an EMBL/GenBank/DDBJ whole genome shotgun (WGS) entry which is preliminary data.</text>
</comment>
<evidence type="ECO:0000313" key="6">
    <source>
        <dbReference type="EMBL" id="KJD44954.1"/>
    </source>
</evidence>
<dbReference type="PROSITE" id="PS00198">
    <property type="entry name" value="4FE4S_FER_1"/>
    <property type="match status" value="1"/>
</dbReference>
<dbReference type="GO" id="GO:0016625">
    <property type="term" value="F:oxidoreductase activity, acting on the aldehyde or oxo group of donors, iron-sulfur protein as acceptor"/>
    <property type="evidence" value="ECO:0007669"/>
    <property type="project" value="InterPro"/>
</dbReference>
<keyword evidence="7" id="KW-1185">Reference proteome</keyword>
<dbReference type="InterPro" id="IPR017900">
    <property type="entry name" value="4Fe4S_Fe_S_CS"/>
</dbReference>
<sequence length="337" mass="37307">MSILTRTNRLGFFEIRLESIGGLGANLAGKMLAETGVLGLGLNASNFSSYGSEKKGTPVKSFVRFCDPGVDIRDHSPIEQPHVVGIFHETLYKTVNVISGLPADGIVVVNSTRPAEEIRADLGLVSGTLAVVDAMGIALEERTKLNTSMLGALFRVCDFLDPEAMRSVIRSTFEKKNPQLVEPNLRTFNRGFEEMELHVYPVTNDAQDRIFERPQPLLGYETQPSGGVIATQGNSMTRDVSGSRQGFVPEYEADKCTHCAKCDSICPDYCFVWEEQADKRGRMLPFLQGIDYQYCKGCLKCVDICPSGALSSRREQWGWAEQHRVAHQFPVYEGGRV</sequence>
<reference evidence="6 7" key="1">
    <citation type="submission" date="2014-11" db="EMBL/GenBank/DDBJ databases">
        <title>Draft Genome Sequences of Paenibacillus polymyxa NRRL B-30509 and Paenibacillus terrae NRRL B-30644, Strains from a Poultry Environment that Produce Tridecaptin A and Paenicidins.</title>
        <authorList>
            <person name="van Belkum M.J."/>
            <person name="Lohans C.T."/>
            <person name="Vederas J.C."/>
        </authorList>
    </citation>
    <scope>NUCLEOTIDE SEQUENCE [LARGE SCALE GENOMIC DNA]</scope>
    <source>
        <strain evidence="6 7">NRRL B-30644</strain>
    </source>
</reference>
<dbReference type="Pfam" id="PF01558">
    <property type="entry name" value="POR"/>
    <property type="match status" value="1"/>
</dbReference>
<dbReference type="Pfam" id="PF12838">
    <property type="entry name" value="Fer4_7"/>
    <property type="match status" value="1"/>
</dbReference>
<keyword evidence="1" id="KW-0479">Metal-binding</keyword>
<dbReference type="SUPFAM" id="SSF54862">
    <property type="entry name" value="4Fe-4S ferredoxins"/>
    <property type="match status" value="1"/>
</dbReference>
<protein>
    <submittedName>
        <fullName evidence="6">Ferredoxin</fullName>
    </submittedName>
</protein>
<dbReference type="GO" id="GO:0046872">
    <property type="term" value="F:metal ion binding"/>
    <property type="evidence" value="ECO:0007669"/>
    <property type="project" value="UniProtKB-KW"/>
</dbReference>
<dbReference type="OrthoDB" id="9794954at2"/>
<dbReference type="EMBL" id="JTHP01000027">
    <property type="protein sequence ID" value="KJD44954.1"/>
    <property type="molecule type" value="Genomic_DNA"/>
</dbReference>
<dbReference type="PANTHER" id="PTHR43366:SF1">
    <property type="entry name" value="PYRUVATE SYNTHASE SUBUNIT PORC"/>
    <property type="match status" value="1"/>
</dbReference>
<dbReference type="InterPro" id="IPR051626">
    <property type="entry name" value="Oxidoreductase_gamma_subunit"/>
</dbReference>
<dbReference type="RefSeq" id="WP_044646815.1">
    <property type="nucleotide sequence ID" value="NZ_JTHP01000027.1"/>
</dbReference>
<dbReference type="Gene3D" id="3.40.920.10">
    <property type="entry name" value="Pyruvate-ferredoxin oxidoreductase, PFOR, domain III"/>
    <property type="match status" value="1"/>
</dbReference>